<dbReference type="InterPro" id="IPR014001">
    <property type="entry name" value="Helicase_ATP-bd"/>
</dbReference>
<dbReference type="CDD" id="cd00268">
    <property type="entry name" value="DEADc"/>
    <property type="match status" value="1"/>
</dbReference>
<dbReference type="Proteomes" id="UP000051298">
    <property type="component" value="Unassembled WGS sequence"/>
</dbReference>
<dbReference type="InterPro" id="IPR050079">
    <property type="entry name" value="DEAD_box_RNA_helicase"/>
</dbReference>
<dbReference type="InterPro" id="IPR044742">
    <property type="entry name" value="DEAD/DEAH_RhlB"/>
</dbReference>
<dbReference type="PROSITE" id="PS51192">
    <property type="entry name" value="HELICASE_ATP_BIND_1"/>
    <property type="match status" value="1"/>
</dbReference>
<evidence type="ECO:0000256" key="4">
    <source>
        <dbReference type="ARBA" id="ARBA00022840"/>
    </source>
</evidence>
<evidence type="ECO:0000256" key="1">
    <source>
        <dbReference type="ARBA" id="ARBA00022741"/>
    </source>
</evidence>
<evidence type="ECO:0000259" key="10">
    <source>
        <dbReference type="PROSITE" id="PS51195"/>
    </source>
</evidence>
<feature type="compositionally biased region" description="Gly residues" evidence="7">
    <location>
        <begin position="431"/>
        <end position="440"/>
    </location>
</feature>
<feature type="compositionally biased region" description="Basic and acidic residues" evidence="7">
    <location>
        <begin position="373"/>
        <end position="382"/>
    </location>
</feature>
<evidence type="ECO:0000256" key="7">
    <source>
        <dbReference type="SAM" id="MobiDB-lite"/>
    </source>
</evidence>
<accession>A0A0P1FLW4</accession>
<feature type="domain" description="Helicase ATP-binding" evidence="8">
    <location>
        <begin position="32"/>
        <end position="207"/>
    </location>
</feature>
<evidence type="ECO:0000313" key="11">
    <source>
        <dbReference type="EMBL" id="CUH61728.1"/>
    </source>
</evidence>
<feature type="compositionally biased region" description="Gly residues" evidence="7">
    <location>
        <begin position="388"/>
        <end position="406"/>
    </location>
</feature>
<dbReference type="InterPro" id="IPR001650">
    <property type="entry name" value="Helicase_C-like"/>
</dbReference>
<dbReference type="PROSITE" id="PS51195">
    <property type="entry name" value="Q_MOTIF"/>
    <property type="match status" value="1"/>
</dbReference>
<evidence type="ECO:0000259" key="8">
    <source>
        <dbReference type="PROSITE" id="PS51192"/>
    </source>
</evidence>
<keyword evidence="2 11" id="KW-0378">Hydrolase</keyword>
<dbReference type="AlphaFoldDB" id="A0A0P1FLW4"/>
<dbReference type="EC" id="3.6.4.13" evidence="11"/>
<dbReference type="InterPro" id="IPR027417">
    <property type="entry name" value="P-loop_NTPase"/>
</dbReference>
<protein>
    <submittedName>
        <fullName evidence="11">ATP-dependent RNA helicase RhlE</fullName>
        <ecNumber evidence="11">3.6.4.13</ecNumber>
    </submittedName>
</protein>
<feature type="domain" description="Helicase C-terminal" evidence="9">
    <location>
        <begin position="230"/>
        <end position="380"/>
    </location>
</feature>
<dbReference type="Gene3D" id="3.40.50.300">
    <property type="entry name" value="P-loop containing nucleotide triphosphate hydrolases"/>
    <property type="match status" value="2"/>
</dbReference>
<feature type="region of interest" description="Disordered" evidence="7">
    <location>
        <begin position="372"/>
        <end position="440"/>
    </location>
</feature>
<dbReference type="STRING" id="266809.PM03_00605"/>
<dbReference type="eggNOG" id="COG0513">
    <property type="taxonomic scope" value="Bacteria"/>
</dbReference>
<comment type="similarity">
    <text evidence="5">Belongs to the DEAD box helicase family.</text>
</comment>
<dbReference type="CDD" id="cd18787">
    <property type="entry name" value="SF2_C_DEAD"/>
    <property type="match status" value="1"/>
</dbReference>
<evidence type="ECO:0000256" key="6">
    <source>
        <dbReference type="PROSITE-ProRule" id="PRU00552"/>
    </source>
</evidence>
<evidence type="ECO:0000256" key="2">
    <source>
        <dbReference type="ARBA" id="ARBA00022801"/>
    </source>
</evidence>
<dbReference type="Pfam" id="PF00271">
    <property type="entry name" value="Helicase_C"/>
    <property type="match status" value="1"/>
</dbReference>
<evidence type="ECO:0000259" key="9">
    <source>
        <dbReference type="PROSITE" id="PS51194"/>
    </source>
</evidence>
<dbReference type="RefSeq" id="WP_058124375.1">
    <property type="nucleotide sequence ID" value="NZ_CYRX01000033.1"/>
</dbReference>
<dbReference type="GO" id="GO:0003724">
    <property type="term" value="F:RNA helicase activity"/>
    <property type="evidence" value="ECO:0007669"/>
    <property type="project" value="UniProtKB-EC"/>
</dbReference>
<sequence length="440" mass="46948">MDFDMLGLAPRLTRALADQGLTQPTPIQTQAIPHAMNGKDVMGLAQTGTGKTAAFGLPMIHALLTAGTKPEAKTVRGLILAPTRELAKQITDNLRAYTEGSHLKVQLVVGGVGLGPQVKRLERGADLLVATPGRLLDLLDRKAMRLDETQFLVLDEADQMLDLGFIHALRKIASLLPAQRQTMLFSATMPKQMEEIAGKYLTNPVRVQVSPPGKTADKVTQKIHFIAQAEKSKLLIELLGEHRKELALVFSRTKHGAEKLMKSLVNAGFTAVSVHGNKSQGQRTRALEAFKAEEAMIMVATDVAARGLDIPGVRHVYNFDLPNVAENYVHRIGRTARAGRDGAAIAFCAPDEIGCLKDIEKVIKLDIPVASGRRWEPSHGDAAKPSGRSGGGRRGGPGGQGRGPAKGGAPKAGKPKPQGKPGGPRRNKRPSGGGRSKSAA</sequence>
<dbReference type="InterPro" id="IPR011545">
    <property type="entry name" value="DEAD/DEAH_box_helicase_dom"/>
</dbReference>
<dbReference type="InterPro" id="IPR014014">
    <property type="entry name" value="RNA_helicase_DEAD_Q_motif"/>
</dbReference>
<dbReference type="SMART" id="SM00490">
    <property type="entry name" value="HELICc"/>
    <property type="match status" value="1"/>
</dbReference>
<feature type="short sequence motif" description="Q motif" evidence="6">
    <location>
        <begin position="1"/>
        <end position="29"/>
    </location>
</feature>
<feature type="domain" description="DEAD-box RNA helicase Q" evidence="10">
    <location>
        <begin position="1"/>
        <end position="29"/>
    </location>
</feature>
<dbReference type="PROSITE" id="PS51194">
    <property type="entry name" value="HELICASE_CTER"/>
    <property type="match status" value="1"/>
</dbReference>
<proteinExistence type="inferred from homology"/>
<dbReference type="SUPFAM" id="SSF52540">
    <property type="entry name" value="P-loop containing nucleoside triphosphate hydrolases"/>
    <property type="match status" value="1"/>
</dbReference>
<evidence type="ECO:0000256" key="3">
    <source>
        <dbReference type="ARBA" id="ARBA00022806"/>
    </source>
</evidence>
<dbReference type="GO" id="GO:0016787">
    <property type="term" value="F:hydrolase activity"/>
    <property type="evidence" value="ECO:0007669"/>
    <property type="project" value="UniProtKB-KW"/>
</dbReference>
<name>A0A0P1FLW4_9RHOB</name>
<dbReference type="EMBL" id="CYRX01000033">
    <property type="protein sequence ID" value="CUH61728.1"/>
    <property type="molecule type" value="Genomic_DNA"/>
</dbReference>
<gene>
    <name evidence="11" type="primary">rhlE_1</name>
    <name evidence="11" type="ORF">THS5294_03040</name>
</gene>
<dbReference type="PANTHER" id="PTHR47959">
    <property type="entry name" value="ATP-DEPENDENT RNA HELICASE RHLE-RELATED"/>
    <property type="match status" value="1"/>
</dbReference>
<keyword evidence="3 11" id="KW-0347">Helicase</keyword>
<dbReference type="GO" id="GO:0003676">
    <property type="term" value="F:nucleic acid binding"/>
    <property type="evidence" value="ECO:0007669"/>
    <property type="project" value="InterPro"/>
</dbReference>
<reference evidence="11 12" key="1">
    <citation type="submission" date="2015-09" db="EMBL/GenBank/DDBJ databases">
        <authorList>
            <consortium name="Swine Surveillance"/>
        </authorList>
    </citation>
    <scope>NUCLEOTIDE SEQUENCE [LARGE SCALE GENOMIC DNA]</scope>
    <source>
        <strain evidence="11 12">CECT 5294</strain>
    </source>
</reference>
<dbReference type="GO" id="GO:0005829">
    <property type="term" value="C:cytosol"/>
    <property type="evidence" value="ECO:0007669"/>
    <property type="project" value="TreeGrafter"/>
</dbReference>
<feature type="compositionally biased region" description="Low complexity" evidence="7">
    <location>
        <begin position="407"/>
        <end position="416"/>
    </location>
</feature>
<evidence type="ECO:0000256" key="5">
    <source>
        <dbReference type="ARBA" id="ARBA00038437"/>
    </source>
</evidence>
<keyword evidence="1" id="KW-0547">Nucleotide-binding</keyword>
<keyword evidence="4" id="KW-0067">ATP-binding</keyword>
<dbReference type="PANTHER" id="PTHR47959:SF13">
    <property type="entry name" value="ATP-DEPENDENT RNA HELICASE RHLE"/>
    <property type="match status" value="1"/>
</dbReference>
<evidence type="ECO:0000313" key="12">
    <source>
        <dbReference type="Proteomes" id="UP000051298"/>
    </source>
</evidence>
<dbReference type="SMART" id="SM00487">
    <property type="entry name" value="DEXDc"/>
    <property type="match status" value="1"/>
</dbReference>
<dbReference type="GO" id="GO:0005524">
    <property type="term" value="F:ATP binding"/>
    <property type="evidence" value="ECO:0007669"/>
    <property type="project" value="UniProtKB-KW"/>
</dbReference>
<dbReference type="Pfam" id="PF00270">
    <property type="entry name" value="DEAD"/>
    <property type="match status" value="1"/>
</dbReference>
<organism evidence="11 12">
    <name type="scientific">Thalassobacter stenotrophicus</name>
    <dbReference type="NCBI Taxonomy" id="266809"/>
    <lineage>
        <taxon>Bacteria</taxon>
        <taxon>Pseudomonadati</taxon>
        <taxon>Pseudomonadota</taxon>
        <taxon>Alphaproteobacteria</taxon>
        <taxon>Rhodobacterales</taxon>
        <taxon>Roseobacteraceae</taxon>
        <taxon>Thalassobacter</taxon>
    </lineage>
</organism>